<comment type="caution">
    <text evidence="5">The sequence shown here is derived from an EMBL/GenBank/DDBJ whole genome shotgun (WGS) entry which is preliminary data.</text>
</comment>
<reference evidence="5" key="1">
    <citation type="submission" date="2021-03" db="EMBL/GenBank/DDBJ databases">
        <authorList>
            <person name="Tagirdzhanova G."/>
        </authorList>
    </citation>
    <scope>NUCLEOTIDE SEQUENCE</scope>
</reference>
<dbReference type="OrthoDB" id="443402at2759"/>
<evidence type="ECO:0000256" key="1">
    <source>
        <dbReference type="ARBA" id="ARBA00022737"/>
    </source>
</evidence>
<proteinExistence type="predicted"/>
<dbReference type="Pfam" id="PF25053">
    <property type="entry name" value="DUF7791"/>
    <property type="match status" value="1"/>
</dbReference>
<evidence type="ECO:0000313" key="5">
    <source>
        <dbReference type="EMBL" id="CAF9931309.1"/>
    </source>
</evidence>
<dbReference type="Proteomes" id="UP000664169">
    <property type="component" value="Unassembled WGS sequence"/>
</dbReference>
<keyword evidence="1" id="KW-0677">Repeat</keyword>
<dbReference type="EMBL" id="CAJPDQ010000038">
    <property type="protein sequence ID" value="CAF9931309.1"/>
    <property type="molecule type" value="Genomic_DNA"/>
</dbReference>
<feature type="coiled-coil region" evidence="2">
    <location>
        <begin position="73"/>
        <end position="134"/>
    </location>
</feature>
<evidence type="ECO:0000256" key="2">
    <source>
        <dbReference type="SAM" id="Coils"/>
    </source>
</evidence>
<evidence type="ECO:0000259" key="4">
    <source>
        <dbReference type="Pfam" id="PF25053"/>
    </source>
</evidence>
<evidence type="ECO:0008006" key="7">
    <source>
        <dbReference type="Google" id="ProtNLM"/>
    </source>
</evidence>
<dbReference type="SUPFAM" id="SSF52540">
    <property type="entry name" value="P-loop containing nucleoside triphosphate hydrolases"/>
    <property type="match status" value="1"/>
</dbReference>
<protein>
    <recommendedName>
        <fullName evidence="7">NACHT domain-containing protein</fullName>
    </recommendedName>
</protein>
<name>A0A8H3FV50_9LECA</name>
<dbReference type="Gene3D" id="3.40.50.300">
    <property type="entry name" value="P-loop containing nucleotide triphosphate hydrolases"/>
    <property type="match status" value="1"/>
</dbReference>
<dbReference type="InterPro" id="IPR056693">
    <property type="entry name" value="DUF7791"/>
</dbReference>
<dbReference type="PANTHER" id="PTHR10039">
    <property type="entry name" value="AMELOGENIN"/>
    <property type="match status" value="1"/>
</dbReference>
<organism evidence="5 6">
    <name type="scientific">Gomphillus americanus</name>
    <dbReference type="NCBI Taxonomy" id="1940652"/>
    <lineage>
        <taxon>Eukaryota</taxon>
        <taxon>Fungi</taxon>
        <taxon>Dikarya</taxon>
        <taxon>Ascomycota</taxon>
        <taxon>Pezizomycotina</taxon>
        <taxon>Lecanoromycetes</taxon>
        <taxon>OSLEUM clade</taxon>
        <taxon>Ostropomycetidae</taxon>
        <taxon>Ostropales</taxon>
        <taxon>Graphidaceae</taxon>
        <taxon>Gomphilloideae</taxon>
        <taxon>Gomphillus</taxon>
    </lineage>
</organism>
<feature type="domain" description="Nephrocystin 3-like N-terminal" evidence="3">
    <location>
        <begin position="275"/>
        <end position="446"/>
    </location>
</feature>
<dbReference type="InterPro" id="IPR027417">
    <property type="entry name" value="P-loop_NTPase"/>
</dbReference>
<dbReference type="Pfam" id="PF24883">
    <property type="entry name" value="NPHP3_N"/>
    <property type="match status" value="1"/>
</dbReference>
<gene>
    <name evidence="5" type="ORF">GOMPHAMPRED_005876</name>
</gene>
<dbReference type="InterPro" id="IPR056884">
    <property type="entry name" value="NPHP3-like_N"/>
</dbReference>
<keyword evidence="2" id="KW-0175">Coiled coil</keyword>
<dbReference type="AlphaFoldDB" id="A0A8H3FV50"/>
<evidence type="ECO:0000313" key="6">
    <source>
        <dbReference type="Proteomes" id="UP000664169"/>
    </source>
</evidence>
<dbReference type="PANTHER" id="PTHR10039:SF5">
    <property type="entry name" value="NACHT DOMAIN-CONTAINING PROTEIN"/>
    <property type="match status" value="1"/>
</dbReference>
<evidence type="ECO:0000259" key="3">
    <source>
        <dbReference type="Pfam" id="PF24883"/>
    </source>
</evidence>
<keyword evidence="6" id="KW-1185">Reference proteome</keyword>
<sequence length="936" mass="106732">MDPCSAFALAGTIVGLIDFGSKLFKLTWAIYHGDDHSLTCSAELEMLVEYFDESMSTLQSPYTSKKTSSEDCLDRLRTESEDFSAKLVEHLRKGGLLDKRTNSKKETLRSKLRLILHKGELERLKTQLVEFRERLGFQMLISIRQFSFQTLTEQEKILDALQISNRDSQKLQSDMQLILQHITNGKPLSDQIKWQEILRQDVIRQIYNDNDSAHSEYAKNIVLPSETRIKMEKNLLAALAYTDMEERQEQVAIAFETTFQWALTKLDSQANKWKSLTTWFEGQEQIFWISGKAGSGKSTLIKFLSYGDSKSYPFLKKWAGNKDLITAAFYFWASDPGPMQKSHSGIFRTLLHRILDLRPDLAPTVFPSRWEALAIAGVHPELNEWTQIELHDCLIRAITALGTKDVCICLFIDGLDEFDGHPKPTIELLHELAGLGKYVKLCVASRPWIEYRTNFASLPQLQLQDLTYDDIKLFVTSKLQNHPEFIKLRLREAAFADQLIENIISKASGVFLWVSLVVSSLLLGLTEGDRIRDLQKSLDALPPGLNNLYERILEGLLKGDDQRNNENRAEMIMLMESSDGALPLLTFSFAEEGSLHWLRSLPKSPMAEDNVLGYTKSTRMRLLSRWRGLLEVGRPSVDSSHNGQTHESERNRSRMIMVHYLHRTVREFVHGEKMTNFIKKERNPRFDPHLQLCIAYCACTIAVNSVQFPERLAFRHARQISKDRQSEMVEILAQMPHTDAPQAISMRQISSSLTEHQEKMAEVAMLKTAAAEGVLSYLVTKLGRNRDQELLNQMLAAAVESPSTNHETVCWLLERGANPNYSEAFSRFKKHINECDTVSSLSALEEGMRRCLISFVAHGSGINIIRLEYWNRGESSIQKQWPASMYEELRKILVRPVPGVGASDDAVTSDIVLDVKKPGFMKTLHGYLPSWTNRHS</sequence>
<feature type="domain" description="DUF7791" evidence="4">
    <location>
        <begin position="578"/>
        <end position="697"/>
    </location>
</feature>
<accession>A0A8H3FV50</accession>